<name>A0ABN9Q8U8_9DINO</name>
<dbReference type="EMBL" id="CAUYUJ010002756">
    <property type="protein sequence ID" value="CAK0802242.1"/>
    <property type="molecule type" value="Genomic_DNA"/>
</dbReference>
<sequence>MDAVGCDAFIDVHGDESIEANFFVKRRSTPRLAALEDHLGQALLRANPDFQLELGYEKETPDAAADLSFYKDSEKMPHVGSVQVGRRFDCLSVTLEMPFKDSTYNTPDPVCQWSGLRSSRLGASLVDALCDVCPRLRGDG</sequence>
<protein>
    <submittedName>
        <fullName evidence="1">Uncharacterized protein</fullName>
    </submittedName>
</protein>
<keyword evidence="2" id="KW-1185">Reference proteome</keyword>
<gene>
    <name evidence="1" type="ORF">PCOR1329_LOCUS9810</name>
</gene>
<dbReference type="Proteomes" id="UP001189429">
    <property type="component" value="Unassembled WGS sequence"/>
</dbReference>
<accession>A0ABN9Q8U8</accession>
<proteinExistence type="predicted"/>
<dbReference type="SUPFAM" id="SSF53187">
    <property type="entry name" value="Zn-dependent exopeptidases"/>
    <property type="match status" value="1"/>
</dbReference>
<comment type="caution">
    <text evidence="1">The sequence shown here is derived from an EMBL/GenBank/DDBJ whole genome shotgun (WGS) entry which is preliminary data.</text>
</comment>
<dbReference type="Gene3D" id="3.40.630.10">
    <property type="entry name" value="Zn peptidases"/>
    <property type="match status" value="1"/>
</dbReference>
<evidence type="ECO:0000313" key="2">
    <source>
        <dbReference type="Proteomes" id="UP001189429"/>
    </source>
</evidence>
<reference evidence="1" key="1">
    <citation type="submission" date="2023-10" db="EMBL/GenBank/DDBJ databases">
        <authorList>
            <person name="Chen Y."/>
            <person name="Shah S."/>
            <person name="Dougan E. K."/>
            <person name="Thang M."/>
            <person name="Chan C."/>
        </authorList>
    </citation>
    <scope>NUCLEOTIDE SEQUENCE [LARGE SCALE GENOMIC DNA]</scope>
</reference>
<evidence type="ECO:0000313" key="1">
    <source>
        <dbReference type="EMBL" id="CAK0802242.1"/>
    </source>
</evidence>
<organism evidence="1 2">
    <name type="scientific">Prorocentrum cordatum</name>
    <dbReference type="NCBI Taxonomy" id="2364126"/>
    <lineage>
        <taxon>Eukaryota</taxon>
        <taxon>Sar</taxon>
        <taxon>Alveolata</taxon>
        <taxon>Dinophyceae</taxon>
        <taxon>Prorocentrales</taxon>
        <taxon>Prorocentraceae</taxon>
        <taxon>Prorocentrum</taxon>
    </lineage>
</organism>